<comment type="caution">
    <text evidence="1">The sequence shown here is derived from an EMBL/GenBank/DDBJ whole genome shotgun (WGS) entry which is preliminary data.</text>
</comment>
<evidence type="ECO:0000313" key="1">
    <source>
        <dbReference type="EMBL" id="PSR87151.1"/>
    </source>
</evidence>
<reference evidence="1 2" key="1">
    <citation type="submission" date="2018-02" db="EMBL/GenBank/DDBJ databases">
        <title>Genome sequence of the basidiomycete white-rot fungus Phlebia centrifuga.</title>
        <authorList>
            <person name="Granchi Z."/>
            <person name="Peng M."/>
            <person name="de Vries R.P."/>
            <person name="Hilden K."/>
            <person name="Makela M.R."/>
            <person name="Grigoriev I."/>
            <person name="Riley R."/>
        </authorList>
    </citation>
    <scope>NUCLEOTIDE SEQUENCE [LARGE SCALE GENOMIC DNA]</scope>
    <source>
        <strain evidence="1 2">FBCC195</strain>
    </source>
</reference>
<dbReference type="Proteomes" id="UP000186601">
    <property type="component" value="Unassembled WGS sequence"/>
</dbReference>
<protein>
    <submittedName>
        <fullName evidence="1">Uncharacterized protein</fullName>
    </submittedName>
</protein>
<keyword evidence="2" id="KW-1185">Reference proteome</keyword>
<organism evidence="1 2">
    <name type="scientific">Hermanssonia centrifuga</name>
    <dbReference type="NCBI Taxonomy" id="98765"/>
    <lineage>
        <taxon>Eukaryota</taxon>
        <taxon>Fungi</taxon>
        <taxon>Dikarya</taxon>
        <taxon>Basidiomycota</taxon>
        <taxon>Agaricomycotina</taxon>
        <taxon>Agaricomycetes</taxon>
        <taxon>Polyporales</taxon>
        <taxon>Meruliaceae</taxon>
        <taxon>Hermanssonia</taxon>
    </lineage>
</organism>
<evidence type="ECO:0000313" key="2">
    <source>
        <dbReference type="Proteomes" id="UP000186601"/>
    </source>
</evidence>
<proteinExistence type="predicted"/>
<dbReference type="EMBL" id="MLYV02000517">
    <property type="protein sequence ID" value="PSR87151.1"/>
    <property type="molecule type" value="Genomic_DNA"/>
</dbReference>
<gene>
    <name evidence="1" type="ORF">PHLCEN_2v5242</name>
</gene>
<name>A0A2R6P8T2_9APHY</name>
<accession>A0A2R6P8T2</accession>
<dbReference type="AlphaFoldDB" id="A0A2R6P8T2"/>
<sequence length="52" mass="6088">MDVDNTPWGRHKSYIHIVRWNEVAGTITLEVRYHRTSAKTRVVDAVRLKVVL</sequence>